<feature type="region of interest" description="Disordered" evidence="1">
    <location>
        <begin position="1"/>
        <end position="36"/>
    </location>
</feature>
<keyword evidence="3" id="KW-1185">Reference proteome</keyword>
<reference evidence="2" key="1">
    <citation type="journal article" date="2023" name="G3 (Bethesda)">
        <title>A reference genome for the long-term kleptoplast-retaining sea slug Elysia crispata morphotype clarki.</title>
        <authorList>
            <person name="Eastman K.E."/>
            <person name="Pendleton A.L."/>
            <person name="Shaikh M.A."/>
            <person name="Suttiyut T."/>
            <person name="Ogas R."/>
            <person name="Tomko P."/>
            <person name="Gavelis G."/>
            <person name="Widhalm J.R."/>
            <person name="Wisecaver J.H."/>
        </authorList>
    </citation>
    <scope>NUCLEOTIDE SEQUENCE</scope>
    <source>
        <strain evidence="2">ECLA1</strain>
    </source>
</reference>
<proteinExistence type="predicted"/>
<evidence type="ECO:0000256" key="1">
    <source>
        <dbReference type="SAM" id="MobiDB-lite"/>
    </source>
</evidence>
<organism evidence="2 3">
    <name type="scientific">Elysia crispata</name>
    <name type="common">lettuce slug</name>
    <dbReference type="NCBI Taxonomy" id="231223"/>
    <lineage>
        <taxon>Eukaryota</taxon>
        <taxon>Metazoa</taxon>
        <taxon>Spiralia</taxon>
        <taxon>Lophotrochozoa</taxon>
        <taxon>Mollusca</taxon>
        <taxon>Gastropoda</taxon>
        <taxon>Heterobranchia</taxon>
        <taxon>Euthyneura</taxon>
        <taxon>Panpulmonata</taxon>
        <taxon>Sacoglossa</taxon>
        <taxon>Placobranchoidea</taxon>
        <taxon>Plakobranchidae</taxon>
        <taxon>Elysia</taxon>
    </lineage>
</organism>
<feature type="compositionally biased region" description="Polar residues" evidence="1">
    <location>
        <begin position="1"/>
        <end position="15"/>
    </location>
</feature>
<dbReference type="AlphaFoldDB" id="A0AAE0YJH3"/>
<dbReference type="EMBL" id="JAWDGP010006075">
    <property type="protein sequence ID" value="KAK3747653.1"/>
    <property type="molecule type" value="Genomic_DNA"/>
</dbReference>
<accession>A0AAE0YJH3</accession>
<sequence length="76" mass="8352">MNQPRSAWPQLQSAGQRMGLTGLQQPARKGMVEKTRPTDRVTKLTILPATPGLQARHTAASPHPGLALFIKRYHAL</sequence>
<evidence type="ECO:0000313" key="2">
    <source>
        <dbReference type="EMBL" id="KAK3747653.1"/>
    </source>
</evidence>
<protein>
    <submittedName>
        <fullName evidence="2">Uncharacterized protein</fullName>
    </submittedName>
</protein>
<evidence type="ECO:0000313" key="3">
    <source>
        <dbReference type="Proteomes" id="UP001283361"/>
    </source>
</evidence>
<comment type="caution">
    <text evidence="2">The sequence shown here is derived from an EMBL/GenBank/DDBJ whole genome shotgun (WGS) entry which is preliminary data.</text>
</comment>
<dbReference type="Proteomes" id="UP001283361">
    <property type="component" value="Unassembled WGS sequence"/>
</dbReference>
<gene>
    <name evidence="2" type="ORF">RRG08_024800</name>
</gene>
<name>A0AAE0YJH3_9GAST</name>